<feature type="domain" description="Lactate/malate dehydrogenase N-terminal" evidence="11">
    <location>
        <begin position="2"/>
        <end position="146"/>
    </location>
</feature>
<feature type="binding site" evidence="9">
    <location>
        <position position="195"/>
    </location>
    <ligand>
        <name>NAD(+)</name>
        <dbReference type="ChEBI" id="CHEBI:57540"/>
    </ligand>
</feature>
<keyword evidence="5 10" id="KW-0560">Oxidoreductase</keyword>
<feature type="binding site" evidence="9">
    <location>
        <position position="34"/>
    </location>
    <ligand>
        <name>NAD(+)</name>
        <dbReference type="ChEBI" id="CHEBI:57540"/>
    </ligand>
</feature>
<dbReference type="Pfam" id="PF00056">
    <property type="entry name" value="Ldh_1_N"/>
    <property type="match status" value="1"/>
</dbReference>
<evidence type="ECO:0000256" key="9">
    <source>
        <dbReference type="PIRSR" id="PIRSR000102-3"/>
    </source>
</evidence>
<keyword evidence="4" id="KW-0816">Tricarboxylic acid cycle</keyword>
<dbReference type="InterPro" id="IPR022383">
    <property type="entry name" value="Lactate/malate_DH_C"/>
</dbReference>
<feature type="binding site" evidence="8">
    <location>
        <position position="88"/>
    </location>
    <ligand>
        <name>substrate</name>
    </ligand>
</feature>
<evidence type="ECO:0000256" key="1">
    <source>
        <dbReference type="ARBA" id="ARBA00008824"/>
    </source>
</evidence>
<evidence type="ECO:0000259" key="11">
    <source>
        <dbReference type="Pfam" id="PF00056"/>
    </source>
</evidence>
<dbReference type="FunFam" id="3.90.110.10:FF:000009">
    <property type="entry name" value="Malate dehydrogenase"/>
    <property type="match status" value="1"/>
</dbReference>
<evidence type="ECO:0000313" key="13">
    <source>
        <dbReference type="EMBL" id="TID04173.1"/>
    </source>
</evidence>
<dbReference type="Proteomes" id="UP000305883">
    <property type="component" value="Unassembled WGS sequence"/>
</dbReference>
<dbReference type="Gene3D" id="3.90.110.10">
    <property type="entry name" value="Lactate dehydrogenase/glycoside hydrolase, family 4, C-terminal"/>
    <property type="match status" value="1"/>
</dbReference>
<dbReference type="FunFam" id="3.40.50.720:FF:000013">
    <property type="entry name" value="Malate dehydrogenase"/>
    <property type="match status" value="1"/>
</dbReference>
<dbReference type="GO" id="GO:0019752">
    <property type="term" value="P:carboxylic acid metabolic process"/>
    <property type="evidence" value="ECO:0007669"/>
    <property type="project" value="InterPro"/>
</dbReference>
<dbReference type="EMBL" id="MWPZ01000002">
    <property type="protein sequence ID" value="TID04173.1"/>
    <property type="molecule type" value="Genomic_DNA"/>
</dbReference>
<evidence type="ECO:0000256" key="8">
    <source>
        <dbReference type="PIRSR" id="PIRSR000102-2"/>
    </source>
</evidence>
<feature type="domain" description="Lactate/malate dehydrogenase C-terminal" evidence="12">
    <location>
        <begin position="177"/>
        <end position="288"/>
    </location>
</feature>
<evidence type="ECO:0000256" key="10">
    <source>
        <dbReference type="RuleBase" id="RU003369"/>
    </source>
</evidence>
<evidence type="ECO:0000256" key="4">
    <source>
        <dbReference type="ARBA" id="ARBA00022532"/>
    </source>
</evidence>
<feature type="binding site" evidence="8">
    <location>
        <position position="120"/>
    </location>
    <ligand>
        <name>substrate</name>
    </ligand>
</feature>
<accession>A0A4T0WDJ6</accession>
<dbReference type="EC" id="1.1.1.37" evidence="3"/>
<dbReference type="OrthoDB" id="4069699at2759"/>
<dbReference type="GO" id="GO:0006099">
    <property type="term" value="P:tricarboxylic acid cycle"/>
    <property type="evidence" value="ECO:0007669"/>
    <property type="project" value="UniProtKB-KW"/>
</dbReference>
<dbReference type="GO" id="GO:0005829">
    <property type="term" value="C:cytosol"/>
    <property type="evidence" value="ECO:0007669"/>
    <property type="project" value="TreeGrafter"/>
</dbReference>
<proteinExistence type="inferred from homology"/>
<protein>
    <recommendedName>
        <fullName evidence="3">malate dehydrogenase</fullName>
        <ecNumber evidence="3">1.1.1.37</ecNumber>
    </recommendedName>
</protein>
<feature type="binding site" evidence="9">
    <location>
        <begin position="118"/>
        <end position="120"/>
    </location>
    <ligand>
        <name>NAD(+)</name>
        <dbReference type="ChEBI" id="CHEBI:57540"/>
    </ligand>
</feature>
<dbReference type="GO" id="GO:0030060">
    <property type="term" value="F:L-malate dehydrogenase (NAD+) activity"/>
    <property type="evidence" value="ECO:0007669"/>
    <property type="project" value="UniProtKB-EC"/>
</dbReference>
<dbReference type="CDD" id="cd01337">
    <property type="entry name" value="MDH_glyoxysomal_mitochondrial"/>
    <property type="match status" value="1"/>
</dbReference>
<dbReference type="PANTHER" id="PTHR11540:SF16">
    <property type="entry name" value="MALATE DEHYDROGENASE, MITOCHONDRIAL"/>
    <property type="match status" value="1"/>
</dbReference>
<dbReference type="SUPFAM" id="SSF51735">
    <property type="entry name" value="NAD(P)-binding Rossmann-fold domains"/>
    <property type="match status" value="1"/>
</dbReference>
<comment type="subunit">
    <text evidence="2">Homodimer.</text>
</comment>
<evidence type="ECO:0000256" key="7">
    <source>
        <dbReference type="ARBA" id="ARBA00048313"/>
    </source>
</evidence>
<feature type="binding site" evidence="8">
    <location>
        <position position="82"/>
    </location>
    <ligand>
        <name>substrate</name>
    </ligand>
</feature>
<sequence length="292" mass="30481">MVKVAVLGASGQIGQPLSLLLKSSLLVSELRLYDVVHAIGVATDLNHVDTPSPVRGYLPENDGLQKALSGAEVVLISAGIARKPGMTRDDLFKTNAGIIADLAAGVAKFCPKALVGIITNPVNSTVPIAAEVLKEHGVFDPKRLFGVTTLDVVRGSKFVADVLGTISPQELKVPVFGGDEIVKAKAGAGSATTCMAYAGFRFAQAIIKASQGQENIVEPAYVYLPGVHGGDAVARDLGVDYFAVPITFGVDGAEAAHPIGSMSEYETKLLKTAVEELGANIKKGEDFVRSRA</sequence>
<comment type="catalytic activity">
    <reaction evidence="7">
        <text>(S)-malate + NAD(+) = oxaloacetate + NADH + H(+)</text>
        <dbReference type="Rhea" id="RHEA:21432"/>
        <dbReference type="ChEBI" id="CHEBI:15378"/>
        <dbReference type="ChEBI" id="CHEBI:15589"/>
        <dbReference type="ChEBI" id="CHEBI:16452"/>
        <dbReference type="ChEBI" id="CHEBI:57540"/>
        <dbReference type="ChEBI" id="CHEBI:57945"/>
        <dbReference type="EC" id="1.1.1.37"/>
    </reaction>
</comment>
<dbReference type="InterPro" id="IPR036291">
    <property type="entry name" value="NAD(P)-bd_dom_sf"/>
</dbReference>
<gene>
    <name evidence="13" type="ORF">CH35J_001786</name>
</gene>
<dbReference type="Gene3D" id="3.40.50.720">
    <property type="entry name" value="NAD(P)-binding Rossmann-like Domain"/>
    <property type="match status" value="1"/>
</dbReference>
<evidence type="ECO:0000256" key="5">
    <source>
        <dbReference type="ARBA" id="ARBA00023002"/>
    </source>
</evidence>
<dbReference type="InterPro" id="IPR001557">
    <property type="entry name" value="L-lactate/malate_DH"/>
</dbReference>
<reference evidence="13 14" key="1">
    <citation type="journal article" date="2019" name="Genome Biol. Evol.">
        <title>Genomic Plasticity Mediated by Transposable Elements in the Plant Pathogenic Fungus Colletotrichum higginsianum.</title>
        <authorList>
            <person name="Tsushima A."/>
            <person name="Gan P."/>
            <person name="Kumakura N."/>
            <person name="Narusaka M."/>
            <person name="Takano Y."/>
            <person name="Narusaka Y."/>
            <person name="Shirasu K."/>
        </authorList>
    </citation>
    <scope>NUCLEOTIDE SEQUENCE [LARGE SCALE GENOMIC DNA]</scope>
    <source>
        <strain evidence="13 14">MAFF305635-RFP</strain>
    </source>
</reference>
<evidence type="ECO:0000256" key="3">
    <source>
        <dbReference type="ARBA" id="ARBA00012995"/>
    </source>
</evidence>
<dbReference type="InterPro" id="IPR001236">
    <property type="entry name" value="Lactate/malate_DH_N"/>
</dbReference>
<organism evidence="13 14">
    <name type="scientific">Colletotrichum higginsianum</name>
    <dbReference type="NCBI Taxonomy" id="80884"/>
    <lineage>
        <taxon>Eukaryota</taxon>
        <taxon>Fungi</taxon>
        <taxon>Dikarya</taxon>
        <taxon>Ascomycota</taxon>
        <taxon>Pezizomycotina</taxon>
        <taxon>Sordariomycetes</taxon>
        <taxon>Hypocreomycetidae</taxon>
        <taxon>Glomerellales</taxon>
        <taxon>Glomerellaceae</taxon>
        <taxon>Colletotrichum</taxon>
        <taxon>Colletotrichum destructivum species complex</taxon>
    </lineage>
</organism>
<feature type="binding site" evidence="8">
    <location>
        <position position="154"/>
    </location>
    <ligand>
        <name>substrate</name>
    </ligand>
</feature>
<evidence type="ECO:0000256" key="2">
    <source>
        <dbReference type="ARBA" id="ARBA00011738"/>
    </source>
</evidence>
<name>A0A4T0WDJ6_9PEZI</name>
<dbReference type="SUPFAM" id="SSF56327">
    <property type="entry name" value="LDH C-terminal domain-like"/>
    <property type="match status" value="1"/>
</dbReference>
<dbReference type="AlphaFoldDB" id="A0A4T0WDJ6"/>
<keyword evidence="6 9" id="KW-0520">NAD</keyword>
<dbReference type="InterPro" id="IPR010097">
    <property type="entry name" value="Malate_DH_type1"/>
</dbReference>
<feature type="binding site" evidence="9">
    <location>
        <position position="95"/>
    </location>
    <ligand>
        <name>NAD(+)</name>
        <dbReference type="ChEBI" id="CHEBI:57540"/>
    </ligand>
</feature>
<comment type="similarity">
    <text evidence="1">Belongs to the LDH/MDH superfamily. MDH type 1 family.</text>
</comment>
<dbReference type="InterPro" id="IPR015955">
    <property type="entry name" value="Lactate_DH/Glyco_Ohase_4_C"/>
</dbReference>
<evidence type="ECO:0000256" key="6">
    <source>
        <dbReference type="ARBA" id="ARBA00023027"/>
    </source>
</evidence>
<dbReference type="PANTHER" id="PTHR11540">
    <property type="entry name" value="MALATE AND LACTATE DEHYDROGENASE"/>
    <property type="match status" value="1"/>
</dbReference>
<dbReference type="PIRSF" id="PIRSF000102">
    <property type="entry name" value="Lac_mal_DH"/>
    <property type="match status" value="1"/>
</dbReference>
<dbReference type="Pfam" id="PF02866">
    <property type="entry name" value="Ldh_1_C"/>
    <property type="match status" value="1"/>
</dbReference>
<comment type="caution">
    <text evidence="13">The sequence shown here is derived from an EMBL/GenBank/DDBJ whole genome shotgun (WGS) entry which is preliminary data.</text>
</comment>
<evidence type="ECO:0000259" key="12">
    <source>
        <dbReference type="Pfam" id="PF02866"/>
    </source>
</evidence>
<feature type="binding site" evidence="9">
    <location>
        <begin position="8"/>
        <end position="14"/>
    </location>
    <ligand>
        <name>NAD(+)</name>
        <dbReference type="ChEBI" id="CHEBI:57540"/>
    </ligand>
</feature>
<evidence type="ECO:0000313" key="14">
    <source>
        <dbReference type="Proteomes" id="UP000305883"/>
    </source>
</evidence>